<protein>
    <submittedName>
        <fullName evidence="7">RTA1 like protein-domain-containing protein</fullName>
    </submittedName>
</protein>
<gene>
    <name evidence="7" type="ORF">QBC47DRAFT_363340</name>
</gene>
<comment type="caution">
    <text evidence="7">The sequence shown here is derived from an EMBL/GenBank/DDBJ whole genome shotgun (WGS) entry which is preliminary data.</text>
</comment>
<keyword evidence="2 6" id="KW-0812">Transmembrane</keyword>
<proteinExistence type="predicted"/>
<dbReference type="EMBL" id="MU839839">
    <property type="protein sequence ID" value="KAK1752590.1"/>
    <property type="molecule type" value="Genomic_DNA"/>
</dbReference>
<evidence type="ECO:0000256" key="5">
    <source>
        <dbReference type="ARBA" id="ARBA00023242"/>
    </source>
</evidence>
<feature type="transmembrane region" description="Helical" evidence="6">
    <location>
        <begin position="97"/>
        <end position="119"/>
    </location>
</feature>
<evidence type="ECO:0000256" key="3">
    <source>
        <dbReference type="ARBA" id="ARBA00022989"/>
    </source>
</evidence>
<sequence>MSTTTTADLPLITIPYSECTLELCPIEIAQVPYIPNLDGNAFFLALFGAALLVNLILGVWRRTWGYMACMAVGCLLEVLGYIGRLKMHVNPFLKDPFLLYLICVTLGSVFFTAAIYLSLARIVVVYGESLSYFRPRTYTILFATCDFISLLFQAGGGAIVSIADDADFARIGLRLMQTGLSFQVASLLVFVALCGFFALSCRRHPDQLDPRFASIRGRALSIATVAMIIRCSFRVAELLDGFKGPIWGNEVDYMILEGAMVSLYPNTIALSTLKIEVGMPHLQTTRSWTVVTGPDPPSSSLVSLTSTTQLLPTHGFQMSDDTACLSFDFFRTVSAPEFSRFFGRSFWSKSLLCASTQFVAVRSALIAAASLHRHFKEDVTLVNKRQNDADQLYAKALRHLIRDIEKVDKPHRRLVSLVCGTLFCIIEVLRGHDERALVHLESIIQLLNESDAAKEGQEMLVTDLEEELRPLISRLDVEASIYTIRRPPRLSLPPIPPILHPSSSTSDLEDIANELNTLMAHVSHFRRATATNYRYETPGDIPLDILHTQQQLIARLESWWCARNPLLHIHTTDSPPSAILLRIHYYTILTMLHGALHAEETLYDQFYGLFVEVVQLAGRLLLGNNNNGITFSAETGIIFPLYWAALRCRDGALRRAALGLLRRCSREGVWVSEVQACVVQRTIEIEEGLVKGTLGGGERELRCEDVPEFWRIHGEGVNVDREGRRVRIEYQRMLNGVDGGWNVDVEWVGY</sequence>
<dbReference type="Pfam" id="PF04479">
    <property type="entry name" value="RTA1"/>
    <property type="match status" value="1"/>
</dbReference>
<keyword evidence="8" id="KW-1185">Reference proteome</keyword>
<dbReference type="Proteomes" id="UP001239445">
    <property type="component" value="Unassembled WGS sequence"/>
</dbReference>
<evidence type="ECO:0000256" key="6">
    <source>
        <dbReference type="SAM" id="Phobius"/>
    </source>
</evidence>
<dbReference type="InterPro" id="IPR007568">
    <property type="entry name" value="RTA1"/>
</dbReference>
<dbReference type="PANTHER" id="PTHR31465">
    <property type="entry name" value="PROTEIN RTA1-RELATED"/>
    <property type="match status" value="1"/>
</dbReference>
<comment type="subcellular location">
    <subcellularLocation>
        <location evidence="1">Membrane</location>
        <topology evidence="1">Multi-pass membrane protein</topology>
    </subcellularLocation>
</comment>
<accession>A0AAJ0B7E4</accession>
<keyword evidence="3 6" id="KW-1133">Transmembrane helix</keyword>
<evidence type="ECO:0000313" key="7">
    <source>
        <dbReference type="EMBL" id="KAK1752590.1"/>
    </source>
</evidence>
<reference evidence="7" key="1">
    <citation type="submission" date="2023-06" db="EMBL/GenBank/DDBJ databases">
        <title>Genome-scale phylogeny and comparative genomics of the fungal order Sordariales.</title>
        <authorList>
            <consortium name="Lawrence Berkeley National Laboratory"/>
            <person name="Hensen N."/>
            <person name="Bonometti L."/>
            <person name="Westerberg I."/>
            <person name="Brannstrom I.O."/>
            <person name="Guillou S."/>
            <person name="Cros-Aarteil S."/>
            <person name="Calhoun S."/>
            <person name="Haridas S."/>
            <person name="Kuo A."/>
            <person name="Mondo S."/>
            <person name="Pangilinan J."/>
            <person name="Riley R."/>
            <person name="Labutti K."/>
            <person name="Andreopoulos B."/>
            <person name="Lipzen A."/>
            <person name="Chen C."/>
            <person name="Yanf M."/>
            <person name="Daum C."/>
            <person name="Ng V."/>
            <person name="Clum A."/>
            <person name="Steindorff A."/>
            <person name="Ohm R."/>
            <person name="Martin F."/>
            <person name="Silar P."/>
            <person name="Natvig D."/>
            <person name="Lalanne C."/>
            <person name="Gautier V."/>
            <person name="Ament-Velasquez S.L."/>
            <person name="Kruys A."/>
            <person name="Hutchinson M.I."/>
            <person name="Powell A.J."/>
            <person name="Barry K."/>
            <person name="Miller A.N."/>
            <person name="Grigoriev I.V."/>
            <person name="Debuchy R."/>
            <person name="Gladieux P."/>
            <person name="Thoren M.H."/>
            <person name="Johannesson H."/>
        </authorList>
    </citation>
    <scope>NUCLEOTIDE SEQUENCE</scope>
    <source>
        <strain evidence="7">PSN4</strain>
    </source>
</reference>
<feature type="transmembrane region" description="Helical" evidence="6">
    <location>
        <begin position="180"/>
        <end position="199"/>
    </location>
</feature>
<feature type="transmembrane region" description="Helical" evidence="6">
    <location>
        <begin position="41"/>
        <end position="60"/>
    </location>
</feature>
<evidence type="ECO:0000256" key="1">
    <source>
        <dbReference type="ARBA" id="ARBA00004141"/>
    </source>
</evidence>
<dbReference type="Pfam" id="PF11951">
    <property type="entry name" value="Fungal_trans_2"/>
    <property type="match status" value="1"/>
</dbReference>
<keyword evidence="4 6" id="KW-0472">Membrane</keyword>
<name>A0AAJ0B7E4_9PEZI</name>
<evidence type="ECO:0000256" key="4">
    <source>
        <dbReference type="ARBA" id="ARBA00023136"/>
    </source>
</evidence>
<dbReference type="InterPro" id="IPR021858">
    <property type="entry name" value="Fun_TF"/>
</dbReference>
<dbReference type="CDD" id="cd12148">
    <property type="entry name" value="fungal_TF_MHR"/>
    <property type="match status" value="1"/>
</dbReference>
<dbReference type="GO" id="GO:0000324">
    <property type="term" value="C:fungal-type vacuole"/>
    <property type="evidence" value="ECO:0007669"/>
    <property type="project" value="TreeGrafter"/>
</dbReference>
<dbReference type="GO" id="GO:0005886">
    <property type="term" value="C:plasma membrane"/>
    <property type="evidence" value="ECO:0007669"/>
    <property type="project" value="TreeGrafter"/>
</dbReference>
<dbReference type="PANTHER" id="PTHR31465:SF9">
    <property type="entry name" value="SPHINGOID LONG-CHAIN BASE TRANSPORTER RSB1"/>
    <property type="match status" value="1"/>
</dbReference>
<keyword evidence="5" id="KW-0539">Nucleus</keyword>
<feature type="transmembrane region" description="Helical" evidence="6">
    <location>
        <begin position="67"/>
        <end position="85"/>
    </location>
</feature>
<organism evidence="7 8">
    <name type="scientific">Echria macrotheca</name>
    <dbReference type="NCBI Taxonomy" id="438768"/>
    <lineage>
        <taxon>Eukaryota</taxon>
        <taxon>Fungi</taxon>
        <taxon>Dikarya</taxon>
        <taxon>Ascomycota</taxon>
        <taxon>Pezizomycotina</taxon>
        <taxon>Sordariomycetes</taxon>
        <taxon>Sordariomycetidae</taxon>
        <taxon>Sordariales</taxon>
        <taxon>Schizotheciaceae</taxon>
        <taxon>Echria</taxon>
    </lineage>
</organism>
<evidence type="ECO:0000256" key="2">
    <source>
        <dbReference type="ARBA" id="ARBA00022692"/>
    </source>
</evidence>
<feature type="transmembrane region" description="Helical" evidence="6">
    <location>
        <begin position="140"/>
        <end position="160"/>
    </location>
</feature>
<dbReference type="AlphaFoldDB" id="A0AAJ0B7E4"/>
<evidence type="ECO:0000313" key="8">
    <source>
        <dbReference type="Proteomes" id="UP001239445"/>
    </source>
</evidence>